<dbReference type="PANTHER" id="PTHR43280">
    <property type="entry name" value="ARAC-FAMILY TRANSCRIPTIONAL REGULATOR"/>
    <property type="match status" value="1"/>
</dbReference>
<keyword evidence="4" id="KW-0812">Transmembrane</keyword>
<feature type="domain" description="HTH araC/xylS-type" evidence="5">
    <location>
        <begin position="282"/>
        <end position="376"/>
    </location>
</feature>
<keyword evidence="4" id="KW-1133">Transmembrane helix</keyword>
<keyword evidence="2" id="KW-0238">DNA-binding</keyword>
<dbReference type="STRING" id="1317122.ATO12_17545"/>
<protein>
    <submittedName>
        <fullName evidence="6">AraC family transcriptional regulator</fullName>
    </submittedName>
</protein>
<organism evidence="6 7">
    <name type="scientific">Aquimarina atlantica</name>
    <dbReference type="NCBI Taxonomy" id="1317122"/>
    <lineage>
        <taxon>Bacteria</taxon>
        <taxon>Pseudomonadati</taxon>
        <taxon>Bacteroidota</taxon>
        <taxon>Flavobacteriia</taxon>
        <taxon>Flavobacteriales</taxon>
        <taxon>Flavobacteriaceae</taxon>
        <taxon>Aquimarina</taxon>
    </lineage>
</organism>
<dbReference type="InterPro" id="IPR009057">
    <property type="entry name" value="Homeodomain-like_sf"/>
</dbReference>
<dbReference type="RefSeq" id="WP_034242506.1">
    <property type="nucleotide sequence ID" value="NZ_AQRA01000005.1"/>
</dbReference>
<feature type="transmembrane region" description="Helical" evidence="4">
    <location>
        <begin position="125"/>
        <end position="158"/>
    </location>
</feature>
<proteinExistence type="predicted"/>
<dbReference type="SMART" id="SM00342">
    <property type="entry name" value="HTH_ARAC"/>
    <property type="match status" value="1"/>
</dbReference>
<feature type="transmembrane region" description="Helical" evidence="4">
    <location>
        <begin position="63"/>
        <end position="84"/>
    </location>
</feature>
<dbReference type="eggNOG" id="COG2207">
    <property type="taxonomic scope" value="Bacteria"/>
</dbReference>
<evidence type="ECO:0000256" key="1">
    <source>
        <dbReference type="ARBA" id="ARBA00023015"/>
    </source>
</evidence>
<sequence length="378" mass="43467">MILIALLNIAIFQGVVLGIIILKSPIFKSKANKYLAYAIFSISISLLNFVLDDIGVYTNIPLLSFIDTIDSGFLFPVFIFLYVAHQIDRPIKKNRTIIWLFLPYLYSTILDVFEELTIITDLDTPYNFVLLFLNIIQILTILFFIPGILIYAFVLISYSKNTQEKRWLTHLWLLTVLLFGSWILTILSGIILEHDITPIMKILTVVVAFLIHWVSYFGIFKFRLAKDQEEIRALIHKRKNDSTADVVADLKLSKIHEAKKAESFTKEHSYFKKLEDLCTNHHIYRDSTLDRDKVAEMLGISTGYVSQLVNTATGDNFTTYINHYRVEAVKELILNSEFDNYSLLAIGLECGFSSKSTFHNAFKKIAGTTPNAYRKKYK</sequence>
<feature type="transmembrane region" description="Helical" evidence="4">
    <location>
        <begin position="6"/>
        <end position="22"/>
    </location>
</feature>
<keyword evidence="3" id="KW-0804">Transcription</keyword>
<reference evidence="6 7" key="1">
    <citation type="submission" date="2014-04" db="EMBL/GenBank/DDBJ databases">
        <title>Aquimarina sp. 22II-S11-z7 Genome Sequencing.</title>
        <authorList>
            <person name="Lai Q."/>
        </authorList>
    </citation>
    <scope>NUCLEOTIDE SEQUENCE [LARGE SCALE GENOMIC DNA]</scope>
    <source>
        <strain evidence="6 7">22II-S11-z7</strain>
    </source>
</reference>
<dbReference type="GO" id="GO:0043565">
    <property type="term" value="F:sequence-specific DNA binding"/>
    <property type="evidence" value="ECO:0007669"/>
    <property type="project" value="InterPro"/>
</dbReference>
<comment type="caution">
    <text evidence="6">The sequence shown here is derived from an EMBL/GenBank/DDBJ whole genome shotgun (WGS) entry which is preliminary data.</text>
</comment>
<feature type="transmembrane region" description="Helical" evidence="4">
    <location>
        <begin position="170"/>
        <end position="192"/>
    </location>
</feature>
<evidence type="ECO:0000256" key="3">
    <source>
        <dbReference type="ARBA" id="ARBA00023163"/>
    </source>
</evidence>
<evidence type="ECO:0000259" key="5">
    <source>
        <dbReference type="PROSITE" id="PS01124"/>
    </source>
</evidence>
<dbReference type="EMBL" id="AQRA01000005">
    <property type="protein sequence ID" value="EZH73739.1"/>
    <property type="molecule type" value="Genomic_DNA"/>
</dbReference>
<feature type="transmembrane region" description="Helical" evidence="4">
    <location>
        <begin position="198"/>
        <end position="219"/>
    </location>
</feature>
<dbReference type="InterPro" id="IPR018062">
    <property type="entry name" value="HTH_AraC-typ_CS"/>
</dbReference>
<dbReference type="PROSITE" id="PS00041">
    <property type="entry name" value="HTH_ARAC_FAMILY_1"/>
    <property type="match status" value="1"/>
</dbReference>
<evidence type="ECO:0000313" key="6">
    <source>
        <dbReference type="EMBL" id="EZH73739.1"/>
    </source>
</evidence>
<dbReference type="Pfam" id="PF12833">
    <property type="entry name" value="HTH_18"/>
    <property type="match status" value="1"/>
</dbReference>
<dbReference type="PANTHER" id="PTHR43280:SF29">
    <property type="entry name" value="ARAC-FAMILY TRANSCRIPTIONAL REGULATOR"/>
    <property type="match status" value="1"/>
</dbReference>
<dbReference type="OrthoDB" id="9779074at2"/>
<accession>A0A023BUW5</accession>
<evidence type="ECO:0000256" key="2">
    <source>
        <dbReference type="ARBA" id="ARBA00023125"/>
    </source>
</evidence>
<keyword evidence="7" id="KW-1185">Reference proteome</keyword>
<dbReference type="AlphaFoldDB" id="A0A023BUW5"/>
<dbReference type="SUPFAM" id="SSF46689">
    <property type="entry name" value="Homeodomain-like"/>
    <property type="match status" value="1"/>
</dbReference>
<dbReference type="PROSITE" id="PS01124">
    <property type="entry name" value="HTH_ARAC_FAMILY_2"/>
    <property type="match status" value="1"/>
</dbReference>
<keyword evidence="4" id="KW-0472">Membrane</keyword>
<evidence type="ECO:0000313" key="7">
    <source>
        <dbReference type="Proteomes" id="UP000023541"/>
    </source>
</evidence>
<gene>
    <name evidence="6" type="ORF">ATO12_17545</name>
</gene>
<dbReference type="GO" id="GO:0003700">
    <property type="term" value="F:DNA-binding transcription factor activity"/>
    <property type="evidence" value="ECO:0007669"/>
    <property type="project" value="InterPro"/>
</dbReference>
<dbReference type="InterPro" id="IPR018060">
    <property type="entry name" value="HTH_AraC"/>
</dbReference>
<dbReference type="Gene3D" id="1.10.10.60">
    <property type="entry name" value="Homeodomain-like"/>
    <property type="match status" value="2"/>
</dbReference>
<feature type="transmembrane region" description="Helical" evidence="4">
    <location>
        <begin position="34"/>
        <end position="51"/>
    </location>
</feature>
<dbReference type="Proteomes" id="UP000023541">
    <property type="component" value="Unassembled WGS sequence"/>
</dbReference>
<evidence type="ECO:0000256" key="4">
    <source>
        <dbReference type="SAM" id="Phobius"/>
    </source>
</evidence>
<keyword evidence="1" id="KW-0805">Transcription regulation</keyword>
<feature type="transmembrane region" description="Helical" evidence="4">
    <location>
        <begin position="96"/>
        <end position="113"/>
    </location>
</feature>
<name>A0A023BUW5_9FLAO</name>